<dbReference type="GO" id="GO:0003700">
    <property type="term" value="F:DNA-binding transcription factor activity"/>
    <property type="evidence" value="ECO:0007669"/>
    <property type="project" value="InterPro"/>
</dbReference>
<keyword evidence="3" id="KW-0804">Transcription</keyword>
<proteinExistence type="predicted"/>
<feature type="domain" description="HTH merR-type" evidence="4">
    <location>
        <begin position="8"/>
        <end position="77"/>
    </location>
</feature>
<dbReference type="EMBL" id="CP053588">
    <property type="protein sequence ID" value="WNZ28106.1"/>
    <property type="molecule type" value="Genomic_DNA"/>
</dbReference>
<dbReference type="SUPFAM" id="SSF46955">
    <property type="entry name" value="Putative DNA-binding domain"/>
    <property type="match status" value="1"/>
</dbReference>
<sequence>MNKGSNNGLLIGELSQRVHLPAQTIRYYERLGLLNPPRRTASHYRLYAAEDEERLHFIQKAKQFGLSLDEIKQLIEIRGSGTPPCVNLKHMVKQHLEELDQRIQEMLAFRQDLASRYEQIEASLADASAAPTETDCNGIVCGLIERSLETSDIVENRET</sequence>
<evidence type="ECO:0000256" key="1">
    <source>
        <dbReference type="ARBA" id="ARBA00023015"/>
    </source>
</evidence>
<protein>
    <submittedName>
        <fullName evidence="5">Heavy metal-responsive transcriptional regulator</fullName>
    </submittedName>
</protein>
<dbReference type="Pfam" id="PF13411">
    <property type="entry name" value="MerR_1"/>
    <property type="match status" value="1"/>
</dbReference>
<evidence type="ECO:0000256" key="2">
    <source>
        <dbReference type="ARBA" id="ARBA00023125"/>
    </source>
</evidence>
<dbReference type="CDD" id="cd04770">
    <property type="entry name" value="HTH_HMRTR"/>
    <property type="match status" value="1"/>
</dbReference>
<dbReference type="InterPro" id="IPR009061">
    <property type="entry name" value="DNA-bd_dom_put_sf"/>
</dbReference>
<evidence type="ECO:0000259" key="4">
    <source>
        <dbReference type="PROSITE" id="PS50937"/>
    </source>
</evidence>
<dbReference type="PROSITE" id="PS50937">
    <property type="entry name" value="HTH_MERR_2"/>
    <property type="match status" value="1"/>
</dbReference>
<dbReference type="PRINTS" id="PR00040">
    <property type="entry name" value="HTHMERR"/>
</dbReference>
<evidence type="ECO:0000256" key="3">
    <source>
        <dbReference type="ARBA" id="ARBA00023163"/>
    </source>
</evidence>
<dbReference type="InterPro" id="IPR047057">
    <property type="entry name" value="MerR_fam"/>
</dbReference>
<organism evidence="5">
    <name type="scientific">Leptolyngbya sp. NK1-12</name>
    <dbReference type="NCBI Taxonomy" id="2547451"/>
    <lineage>
        <taxon>Bacteria</taxon>
        <taxon>Bacillati</taxon>
        <taxon>Cyanobacteriota</taxon>
        <taxon>Cyanophyceae</taxon>
        <taxon>Leptolyngbyales</taxon>
        <taxon>Leptolyngbyaceae</taxon>
        <taxon>Leptolyngbya group</taxon>
        <taxon>Leptolyngbya</taxon>
    </lineage>
</organism>
<name>A0AA96WRK5_9CYAN</name>
<dbReference type="SMART" id="SM00422">
    <property type="entry name" value="HTH_MERR"/>
    <property type="match status" value="1"/>
</dbReference>
<gene>
    <name evidence="5" type="ORF">HJG54_34975</name>
</gene>
<geneLocation type="plasmid" evidence="5">
    <name>p1</name>
</geneLocation>
<dbReference type="InterPro" id="IPR000551">
    <property type="entry name" value="MerR-type_HTH_dom"/>
</dbReference>
<dbReference type="AlphaFoldDB" id="A0AA96WRK5"/>
<keyword evidence="1" id="KW-0805">Transcription regulation</keyword>
<accession>A0AA96WRK5</accession>
<dbReference type="RefSeq" id="WP_316437138.1">
    <property type="nucleotide sequence ID" value="NZ_CP053588.1"/>
</dbReference>
<dbReference type="PANTHER" id="PTHR30204">
    <property type="entry name" value="REDOX-CYCLING DRUG-SENSING TRANSCRIPTIONAL ACTIVATOR SOXR"/>
    <property type="match status" value="1"/>
</dbReference>
<keyword evidence="5" id="KW-0614">Plasmid</keyword>
<dbReference type="PANTHER" id="PTHR30204:SF94">
    <property type="entry name" value="HEAVY METAL-DEPENDENT TRANSCRIPTIONAL REGULATOR HI_0293-RELATED"/>
    <property type="match status" value="1"/>
</dbReference>
<keyword evidence="2" id="KW-0238">DNA-binding</keyword>
<evidence type="ECO:0000313" key="5">
    <source>
        <dbReference type="EMBL" id="WNZ28106.1"/>
    </source>
</evidence>
<dbReference type="GO" id="GO:0003677">
    <property type="term" value="F:DNA binding"/>
    <property type="evidence" value="ECO:0007669"/>
    <property type="project" value="UniProtKB-KW"/>
</dbReference>
<reference evidence="5" key="1">
    <citation type="submission" date="2020-05" db="EMBL/GenBank/DDBJ databases">
        <authorList>
            <person name="Zhu T."/>
            <person name="Keshari N."/>
            <person name="Lu X."/>
        </authorList>
    </citation>
    <scope>NUCLEOTIDE SEQUENCE</scope>
    <source>
        <strain evidence="5">NK1-12</strain>
        <plasmid evidence="5">p1</plasmid>
    </source>
</reference>
<dbReference type="Gene3D" id="1.10.1660.10">
    <property type="match status" value="1"/>
</dbReference>